<keyword evidence="4" id="KW-1015">Disulfide bond</keyword>
<dbReference type="InterPro" id="IPR036188">
    <property type="entry name" value="FAD/NAD-bd_sf"/>
</dbReference>
<evidence type="ECO:0000256" key="3">
    <source>
        <dbReference type="ARBA" id="ARBA00023002"/>
    </source>
</evidence>
<dbReference type="PRINTS" id="PR00368">
    <property type="entry name" value="FADPNR"/>
</dbReference>
<dbReference type="NCBIfam" id="TIGR01292">
    <property type="entry name" value="TRX_reduct"/>
    <property type="match status" value="1"/>
</dbReference>
<dbReference type="InterPro" id="IPR008255">
    <property type="entry name" value="Pyr_nucl-diS_OxRdtase_2_AS"/>
</dbReference>
<evidence type="ECO:0000256" key="6">
    <source>
        <dbReference type="RuleBase" id="RU003880"/>
    </source>
</evidence>
<keyword evidence="1 6" id="KW-0285">Flavoprotein</keyword>
<reference evidence="10" key="1">
    <citation type="submission" date="2017-09" db="EMBL/GenBank/DDBJ databases">
        <title>Depth-based differentiation of microbial function through sediment-hosted aquifers and enrichment of novel symbionts in the deep terrestrial subsurface.</title>
        <authorList>
            <person name="Probst A.J."/>
            <person name="Ladd B."/>
            <person name="Jarett J.K."/>
            <person name="Geller-Mcgrath D.E."/>
            <person name="Sieber C.M.K."/>
            <person name="Emerson J.B."/>
            <person name="Anantharaman K."/>
            <person name="Thomas B.C."/>
            <person name="Malmstrom R."/>
            <person name="Stieglmeier M."/>
            <person name="Klingl A."/>
            <person name="Woyke T."/>
            <person name="Ryan C.M."/>
            <person name="Banfield J.F."/>
        </authorList>
    </citation>
    <scope>NUCLEOTIDE SEQUENCE [LARGE SCALE GENOMIC DNA]</scope>
</reference>
<dbReference type="GO" id="GO:0005737">
    <property type="term" value="C:cytoplasm"/>
    <property type="evidence" value="ECO:0007669"/>
    <property type="project" value="InterPro"/>
</dbReference>
<organism evidence="9 10">
    <name type="scientific">Candidatus Kerfeldbacteria bacterium CG08_land_8_20_14_0_20_43_14</name>
    <dbReference type="NCBI Taxonomy" id="2014246"/>
    <lineage>
        <taxon>Bacteria</taxon>
        <taxon>Candidatus Kerfeldiibacteriota</taxon>
    </lineage>
</organism>
<accession>A0A2H0YQU3</accession>
<protein>
    <recommendedName>
        <fullName evidence="6">Thioredoxin reductase</fullName>
        <ecNumber evidence="6">1.8.1.9</ecNumber>
    </recommendedName>
</protein>
<evidence type="ECO:0000256" key="1">
    <source>
        <dbReference type="ARBA" id="ARBA00022630"/>
    </source>
</evidence>
<feature type="domain" description="FAD/NAD(P)-binding" evidence="8">
    <location>
        <begin position="4"/>
        <end position="288"/>
    </location>
</feature>
<sequence length="303" mass="32665">MLHKLIIIGSGPAGLSAAIYAARADLSPIVISGHTPGGQLTQTSAVENYPGFPSIQGTELMQKIREHAAQFGTKFIDASVTKVDFKTKPFKIWVGEEVLEAQAVIVATGATAKWLGLVNEQRLQGQGVSACATCDGFFFKNKAVVVVGGGDTAMEDATFLTKFASQVTIVHRKPEFSASKIMQERALKNSKIKVKYNSEVVDVLGQDKLEALKIKNNQTGETENFACQGLFVAIGHKPSTDIFVNQLELDHGYIKVHDITRTSVEGVFAAGDAQDPRYRQAVTSAGSGVMALIDTEKYLESLE</sequence>
<dbReference type="InterPro" id="IPR050097">
    <property type="entry name" value="Ferredoxin-NADP_redctase_2"/>
</dbReference>
<dbReference type="Proteomes" id="UP000236845">
    <property type="component" value="Unassembled WGS sequence"/>
</dbReference>
<comment type="similarity">
    <text evidence="6">Belongs to the class-II pyridine nucleotide-disulfide oxidoreductase family.</text>
</comment>
<evidence type="ECO:0000313" key="10">
    <source>
        <dbReference type="Proteomes" id="UP000236845"/>
    </source>
</evidence>
<evidence type="ECO:0000256" key="4">
    <source>
        <dbReference type="ARBA" id="ARBA00023157"/>
    </source>
</evidence>
<evidence type="ECO:0000256" key="7">
    <source>
        <dbReference type="RuleBase" id="RU003881"/>
    </source>
</evidence>
<dbReference type="GO" id="GO:0019430">
    <property type="term" value="P:removal of superoxide radicals"/>
    <property type="evidence" value="ECO:0007669"/>
    <property type="project" value="UniProtKB-UniRule"/>
</dbReference>
<dbReference type="Pfam" id="PF07992">
    <property type="entry name" value="Pyr_redox_2"/>
    <property type="match status" value="1"/>
</dbReference>
<keyword evidence="5 6" id="KW-0676">Redox-active center</keyword>
<dbReference type="PROSITE" id="PS00573">
    <property type="entry name" value="PYRIDINE_REDOX_2"/>
    <property type="match status" value="1"/>
</dbReference>
<keyword evidence="3 6" id="KW-0560">Oxidoreductase</keyword>
<keyword evidence="7" id="KW-0521">NADP</keyword>
<dbReference type="AlphaFoldDB" id="A0A2H0YQU3"/>
<comment type="cofactor">
    <cofactor evidence="7">
        <name>FAD</name>
        <dbReference type="ChEBI" id="CHEBI:57692"/>
    </cofactor>
    <text evidence="7">Binds 1 FAD per subunit.</text>
</comment>
<proteinExistence type="inferred from homology"/>
<dbReference type="SUPFAM" id="SSF51905">
    <property type="entry name" value="FAD/NAD(P)-binding domain"/>
    <property type="match status" value="1"/>
</dbReference>
<dbReference type="GO" id="GO:0004791">
    <property type="term" value="F:thioredoxin-disulfide reductase (NADPH) activity"/>
    <property type="evidence" value="ECO:0007669"/>
    <property type="project" value="UniProtKB-UniRule"/>
</dbReference>
<gene>
    <name evidence="9" type="primary">trxB</name>
    <name evidence="9" type="ORF">COT26_01245</name>
</gene>
<dbReference type="Gene3D" id="3.50.50.60">
    <property type="entry name" value="FAD/NAD(P)-binding domain"/>
    <property type="match status" value="2"/>
</dbReference>
<dbReference type="PANTHER" id="PTHR48105">
    <property type="entry name" value="THIOREDOXIN REDUCTASE 1-RELATED-RELATED"/>
    <property type="match status" value="1"/>
</dbReference>
<dbReference type="InterPro" id="IPR005982">
    <property type="entry name" value="Thioredox_Rdtase"/>
</dbReference>
<comment type="catalytic activity">
    <reaction evidence="6">
        <text>[thioredoxin]-dithiol + NADP(+) = [thioredoxin]-disulfide + NADPH + H(+)</text>
        <dbReference type="Rhea" id="RHEA:20345"/>
        <dbReference type="Rhea" id="RHEA-COMP:10698"/>
        <dbReference type="Rhea" id="RHEA-COMP:10700"/>
        <dbReference type="ChEBI" id="CHEBI:15378"/>
        <dbReference type="ChEBI" id="CHEBI:29950"/>
        <dbReference type="ChEBI" id="CHEBI:50058"/>
        <dbReference type="ChEBI" id="CHEBI:57783"/>
        <dbReference type="ChEBI" id="CHEBI:58349"/>
        <dbReference type="EC" id="1.8.1.9"/>
    </reaction>
</comment>
<dbReference type="EMBL" id="PEXW01000025">
    <property type="protein sequence ID" value="PIS40830.1"/>
    <property type="molecule type" value="Genomic_DNA"/>
</dbReference>
<evidence type="ECO:0000256" key="2">
    <source>
        <dbReference type="ARBA" id="ARBA00022827"/>
    </source>
</evidence>
<evidence type="ECO:0000313" key="9">
    <source>
        <dbReference type="EMBL" id="PIS40830.1"/>
    </source>
</evidence>
<evidence type="ECO:0000256" key="5">
    <source>
        <dbReference type="ARBA" id="ARBA00023284"/>
    </source>
</evidence>
<dbReference type="EC" id="1.8.1.9" evidence="6"/>
<name>A0A2H0YQU3_9BACT</name>
<dbReference type="PRINTS" id="PR00469">
    <property type="entry name" value="PNDRDTASEII"/>
</dbReference>
<comment type="subunit">
    <text evidence="6">Homodimer.</text>
</comment>
<dbReference type="InterPro" id="IPR023753">
    <property type="entry name" value="FAD/NAD-binding_dom"/>
</dbReference>
<evidence type="ECO:0000259" key="8">
    <source>
        <dbReference type="Pfam" id="PF07992"/>
    </source>
</evidence>
<keyword evidence="2 6" id="KW-0274">FAD</keyword>
<comment type="caution">
    <text evidence="9">The sequence shown here is derived from an EMBL/GenBank/DDBJ whole genome shotgun (WGS) entry which is preliminary data.</text>
</comment>